<sequence>MAKARKKTQTRKKTKKQNHASLFISVVKRSFIWISVVVACAIASLFVYNYLFPVKKTVPVSENRQEIPEIPEKKITKAVPSGTSSKSFKLPVNAEIPRLQVKQKEQVVKHEGYTVSYNSDYRIANWVAYELTAAEAKSKKTNRSNKFVPDPMVKGASATNEDYTRTGYDRGHLAPAGDMKWSAKAMRESFYFSNICPQKPGLNRGIWKDLEEQCRLWAMDNRMLLIVTGPVISDDLKRMGKNKVAVPALFYKVICTIVNNKPEGIAFLFENRDYRDISLESVAIPIDSVEKVTGIDFFPSFPDDHESRMEAGINWNVWFF</sequence>
<evidence type="ECO:0000256" key="9">
    <source>
        <dbReference type="PIRSR" id="PIRSR640255-2"/>
    </source>
</evidence>
<dbReference type="AlphaFoldDB" id="A0A8G2F163"/>
<evidence type="ECO:0000256" key="7">
    <source>
        <dbReference type="ARBA" id="ARBA00022842"/>
    </source>
</evidence>
<feature type="transmembrane region" description="Helical" evidence="11">
    <location>
        <begin position="21"/>
        <end position="51"/>
    </location>
</feature>
<dbReference type="SUPFAM" id="SSF54060">
    <property type="entry name" value="His-Me finger endonucleases"/>
    <property type="match status" value="1"/>
</dbReference>
<feature type="binding site" evidence="9">
    <location>
        <position position="203"/>
    </location>
    <ligand>
        <name>Mg(2+)</name>
        <dbReference type="ChEBI" id="CHEBI:18420"/>
        <note>catalytic</note>
    </ligand>
</feature>
<evidence type="ECO:0000259" key="12">
    <source>
        <dbReference type="SMART" id="SM00477"/>
    </source>
</evidence>
<dbReference type="PROSITE" id="PS01070">
    <property type="entry name" value="NUCLEASE_NON_SPEC"/>
    <property type="match status" value="1"/>
</dbReference>
<keyword evidence="5 10" id="KW-0255">Endonuclease</keyword>
<reference evidence="14 15" key="1">
    <citation type="submission" date="2016-10" db="EMBL/GenBank/DDBJ databases">
        <authorList>
            <person name="Varghese N."/>
            <person name="Submissions S."/>
        </authorList>
    </citation>
    <scope>NUCLEOTIDE SEQUENCE [LARGE SCALE GENOMIC DNA]</scope>
    <source>
        <strain evidence="14 15">DSM 29073</strain>
    </source>
</reference>
<protein>
    <recommendedName>
        <fullName evidence="10">Endonuclease</fullName>
        <ecNumber evidence="10">3.1.30.-</ecNumber>
    </recommendedName>
</protein>
<comment type="caution">
    <text evidence="14">The sequence shown here is derived from an EMBL/GenBank/DDBJ whole genome shotgun (WGS) entry which is preliminary data.</text>
</comment>
<dbReference type="InterPro" id="IPR044929">
    <property type="entry name" value="DNA/RNA_non-sp_Endonuclease_sf"/>
</dbReference>
<evidence type="ECO:0000313" key="15">
    <source>
        <dbReference type="Proteomes" id="UP000236725"/>
    </source>
</evidence>
<evidence type="ECO:0000313" key="14">
    <source>
        <dbReference type="EMBL" id="SEF79229.1"/>
    </source>
</evidence>
<evidence type="ECO:0000256" key="11">
    <source>
        <dbReference type="SAM" id="Phobius"/>
    </source>
</evidence>
<evidence type="ECO:0000256" key="3">
    <source>
        <dbReference type="ARBA" id="ARBA00022722"/>
    </source>
</evidence>
<keyword evidence="6 10" id="KW-0378">Hydrolase</keyword>
<dbReference type="InterPro" id="IPR001604">
    <property type="entry name" value="Endo_G_ENPP1-like_dom"/>
</dbReference>
<dbReference type="GO" id="GO:0016787">
    <property type="term" value="F:hydrolase activity"/>
    <property type="evidence" value="ECO:0007669"/>
    <property type="project" value="UniProtKB-KW"/>
</dbReference>
<accession>A0A8G2F163</accession>
<organism evidence="14 15">
    <name type="scientific">Parabacteroides chinchillae</name>
    <dbReference type="NCBI Taxonomy" id="871327"/>
    <lineage>
        <taxon>Bacteria</taxon>
        <taxon>Pseudomonadati</taxon>
        <taxon>Bacteroidota</taxon>
        <taxon>Bacteroidia</taxon>
        <taxon>Bacteroidales</taxon>
        <taxon>Tannerellaceae</taxon>
        <taxon>Parabacteroides</taxon>
    </lineage>
</organism>
<evidence type="ECO:0000256" key="5">
    <source>
        <dbReference type="ARBA" id="ARBA00022759"/>
    </source>
</evidence>
<evidence type="ECO:0000256" key="2">
    <source>
        <dbReference type="ARBA" id="ARBA00010052"/>
    </source>
</evidence>
<keyword evidence="7" id="KW-0460">Magnesium</keyword>
<dbReference type="RefSeq" id="WP_103983071.1">
    <property type="nucleotide sequence ID" value="NZ_FNVS01000007.1"/>
</dbReference>
<evidence type="ECO:0000256" key="6">
    <source>
        <dbReference type="ARBA" id="ARBA00022801"/>
    </source>
</evidence>
<dbReference type="Pfam" id="PF01223">
    <property type="entry name" value="Endonuclease_NS"/>
    <property type="match status" value="1"/>
</dbReference>
<evidence type="ECO:0000256" key="4">
    <source>
        <dbReference type="ARBA" id="ARBA00022723"/>
    </source>
</evidence>
<dbReference type="Gene3D" id="3.40.570.10">
    <property type="entry name" value="Extracellular Endonuclease, subunit A"/>
    <property type="match status" value="1"/>
</dbReference>
<dbReference type="GO" id="GO:0004519">
    <property type="term" value="F:endonuclease activity"/>
    <property type="evidence" value="ECO:0007669"/>
    <property type="project" value="UniProtKB-UniRule"/>
</dbReference>
<feature type="domain" description="ENPP1-3/EXOG-like endonuclease/phosphodiesterase" evidence="12">
    <location>
        <begin position="110"/>
        <end position="304"/>
    </location>
</feature>
<dbReference type="GO" id="GO:0003676">
    <property type="term" value="F:nucleic acid binding"/>
    <property type="evidence" value="ECO:0007669"/>
    <property type="project" value="InterPro"/>
</dbReference>
<dbReference type="InterPro" id="IPR020821">
    <property type="entry name" value="ENPP1-3/EXOG-like_nuc-like"/>
</dbReference>
<comment type="similarity">
    <text evidence="2 10">Belongs to the DNA/RNA non-specific endonuclease family.</text>
</comment>
<dbReference type="CDD" id="cd00091">
    <property type="entry name" value="NUC"/>
    <property type="match status" value="1"/>
</dbReference>
<comment type="cofactor">
    <cofactor evidence="1 10">
        <name>Mg(2+)</name>
        <dbReference type="ChEBI" id="CHEBI:18420"/>
    </cofactor>
</comment>
<keyword evidence="11" id="KW-1133">Transmembrane helix</keyword>
<keyword evidence="11" id="KW-0812">Transmembrane</keyword>
<evidence type="ECO:0000256" key="10">
    <source>
        <dbReference type="RuleBase" id="RU366055"/>
    </source>
</evidence>
<gene>
    <name evidence="14" type="ORF">SAMN05444001_10713</name>
</gene>
<dbReference type="Proteomes" id="UP000236725">
    <property type="component" value="Unassembled WGS sequence"/>
</dbReference>
<feature type="active site" description="Proton acceptor" evidence="8">
    <location>
        <position position="172"/>
    </location>
</feature>
<dbReference type="GO" id="GO:0046872">
    <property type="term" value="F:metal ion binding"/>
    <property type="evidence" value="ECO:0007669"/>
    <property type="project" value="UniProtKB-KW"/>
</dbReference>
<feature type="domain" description="DNA/RNA non-specific endonuclease/pyrophosphatase/phosphodiesterase" evidence="13">
    <location>
        <begin position="109"/>
        <end position="304"/>
    </location>
</feature>
<keyword evidence="3 10" id="KW-0540">Nuclease</keyword>
<dbReference type="PANTHER" id="PTHR13966:SF5">
    <property type="entry name" value="ENDONUCLEASE G, MITOCHONDRIAL"/>
    <property type="match status" value="1"/>
</dbReference>
<evidence type="ECO:0000256" key="8">
    <source>
        <dbReference type="PIRSR" id="PIRSR640255-1"/>
    </source>
</evidence>
<name>A0A8G2F163_9BACT</name>
<dbReference type="SMART" id="SM00477">
    <property type="entry name" value="NUC"/>
    <property type="match status" value="1"/>
</dbReference>
<evidence type="ECO:0000256" key="1">
    <source>
        <dbReference type="ARBA" id="ARBA00001946"/>
    </source>
</evidence>
<keyword evidence="11" id="KW-0472">Membrane</keyword>
<proteinExistence type="inferred from homology"/>
<dbReference type="InterPro" id="IPR040255">
    <property type="entry name" value="Non-specific_endonuclease"/>
</dbReference>
<dbReference type="InterPro" id="IPR018524">
    <property type="entry name" value="DNA/RNA_endonuclease_AS"/>
</dbReference>
<dbReference type="InterPro" id="IPR044925">
    <property type="entry name" value="His-Me_finger_sf"/>
</dbReference>
<dbReference type="EC" id="3.1.30.-" evidence="10"/>
<dbReference type="SMART" id="SM00892">
    <property type="entry name" value="Endonuclease_NS"/>
    <property type="match status" value="1"/>
</dbReference>
<dbReference type="EMBL" id="FNVS01000007">
    <property type="protein sequence ID" value="SEF79229.1"/>
    <property type="molecule type" value="Genomic_DNA"/>
</dbReference>
<keyword evidence="15" id="KW-1185">Reference proteome</keyword>
<keyword evidence="4 9" id="KW-0479">Metal-binding</keyword>
<dbReference type="PANTHER" id="PTHR13966">
    <property type="entry name" value="ENDONUCLEASE RELATED"/>
    <property type="match status" value="1"/>
</dbReference>
<evidence type="ECO:0000259" key="13">
    <source>
        <dbReference type="SMART" id="SM00892"/>
    </source>
</evidence>